<keyword evidence="2" id="KW-1185">Reference proteome</keyword>
<dbReference type="Proteomes" id="UP001374584">
    <property type="component" value="Unassembled WGS sequence"/>
</dbReference>
<evidence type="ECO:0000313" key="2">
    <source>
        <dbReference type="Proteomes" id="UP001374584"/>
    </source>
</evidence>
<evidence type="ECO:0000313" key="1">
    <source>
        <dbReference type="EMBL" id="KAK7373051.1"/>
    </source>
</evidence>
<dbReference type="EMBL" id="JAYMYR010000003">
    <property type="protein sequence ID" value="KAK7373051.1"/>
    <property type="molecule type" value="Genomic_DNA"/>
</dbReference>
<organism evidence="1 2">
    <name type="scientific">Phaseolus coccineus</name>
    <name type="common">Scarlet runner bean</name>
    <name type="synonym">Phaseolus multiflorus</name>
    <dbReference type="NCBI Taxonomy" id="3886"/>
    <lineage>
        <taxon>Eukaryota</taxon>
        <taxon>Viridiplantae</taxon>
        <taxon>Streptophyta</taxon>
        <taxon>Embryophyta</taxon>
        <taxon>Tracheophyta</taxon>
        <taxon>Spermatophyta</taxon>
        <taxon>Magnoliopsida</taxon>
        <taxon>eudicotyledons</taxon>
        <taxon>Gunneridae</taxon>
        <taxon>Pentapetalae</taxon>
        <taxon>rosids</taxon>
        <taxon>fabids</taxon>
        <taxon>Fabales</taxon>
        <taxon>Fabaceae</taxon>
        <taxon>Papilionoideae</taxon>
        <taxon>50 kb inversion clade</taxon>
        <taxon>NPAAA clade</taxon>
        <taxon>indigoferoid/millettioid clade</taxon>
        <taxon>Phaseoleae</taxon>
        <taxon>Phaseolus</taxon>
    </lineage>
</organism>
<name>A0AAN9NHI8_PHACN</name>
<proteinExistence type="predicted"/>
<accession>A0AAN9NHI8</accession>
<reference evidence="1 2" key="1">
    <citation type="submission" date="2024-01" db="EMBL/GenBank/DDBJ databases">
        <title>The genomes of 5 underutilized Papilionoideae crops provide insights into root nodulation and disease resistanc.</title>
        <authorList>
            <person name="Jiang F."/>
        </authorList>
    </citation>
    <scope>NUCLEOTIDE SEQUENCE [LARGE SCALE GENOMIC DNA]</scope>
    <source>
        <strain evidence="1">JINMINGXINNONG_FW02</strain>
        <tissue evidence="1">Leaves</tissue>
    </source>
</reference>
<comment type="caution">
    <text evidence="1">The sequence shown here is derived from an EMBL/GenBank/DDBJ whole genome shotgun (WGS) entry which is preliminary data.</text>
</comment>
<gene>
    <name evidence="1" type="ORF">VNO80_06447</name>
</gene>
<protein>
    <submittedName>
        <fullName evidence="1">Uncharacterized protein</fullName>
    </submittedName>
</protein>
<sequence length="80" mass="8543">MLSHRQRLEKCGQATCKETCTRGFGRGPEGAEAGARAGARAVRPWRVGFRLGGRASCCYCLGREKDDVDGGEFSDFDGGG</sequence>
<dbReference type="AlphaFoldDB" id="A0AAN9NHI8"/>